<evidence type="ECO:0000256" key="1">
    <source>
        <dbReference type="SAM" id="SignalP"/>
    </source>
</evidence>
<accession>A0ABY8W1R1</accession>
<organism evidence="2 3">
    <name type="scientific">Candidatus Mycobacterium wuenschmannii</name>
    <dbReference type="NCBI Taxonomy" id="3027808"/>
    <lineage>
        <taxon>Bacteria</taxon>
        <taxon>Bacillati</taxon>
        <taxon>Actinomycetota</taxon>
        <taxon>Actinomycetes</taxon>
        <taxon>Mycobacteriales</taxon>
        <taxon>Mycobacteriaceae</taxon>
        <taxon>Mycobacterium</taxon>
    </lineage>
</organism>
<feature type="signal peptide" evidence="1">
    <location>
        <begin position="1"/>
        <end position="28"/>
    </location>
</feature>
<dbReference type="EMBL" id="CP126981">
    <property type="protein sequence ID" value="WIM89788.1"/>
    <property type="molecule type" value="Genomic_DNA"/>
</dbReference>
<evidence type="ECO:0000313" key="2">
    <source>
        <dbReference type="EMBL" id="WIM89788.1"/>
    </source>
</evidence>
<sequence>MNHRLTTLTTCAGGFAAALLMQMSAAHADDTFIYTLDPGDQVFNTELSTTLFQNILEGHAGIDALDSNINLPYNDFIQGSGVETLNPFTGAVMNWDLVVTDNGGFLATYLPAGSQIDVMELGSGFSNQFVDIPGVAGALNSITDTLITPFGDYTLFSF</sequence>
<dbReference type="RefSeq" id="WP_285190528.1">
    <property type="nucleotide sequence ID" value="NZ_CP126981.1"/>
</dbReference>
<reference evidence="2 3" key="1">
    <citation type="journal article" date="2023" name="Microbiol. Resour. Announc.">
        <title>Complete Genome Sequence of Mycobacterium wuenschmanii, a novel Nontuberculous Mycobacterium Isolated from a captive population of Amazon Milk Frogs.</title>
        <authorList>
            <person name="Hicks J."/>
            <person name="Zeineldin M."/>
            <person name="Ward H."/>
            <person name="Wuenschmann A."/>
            <person name="Camp P."/>
            <person name="Farrell D."/>
            <person name="Lehman K."/>
            <person name="Thacker T."/>
            <person name="Cuthbert E."/>
        </authorList>
    </citation>
    <scope>NUCLEOTIDE SEQUENCE [LARGE SCALE GENOMIC DNA]</scope>
    <source>
        <strain evidence="2 3">Wuenschmanii</strain>
    </source>
</reference>
<keyword evidence="1" id="KW-0732">Signal</keyword>
<proteinExistence type="predicted"/>
<gene>
    <name evidence="2" type="ORF">PT015_10380</name>
</gene>
<name>A0ABY8W1R1_9MYCO</name>
<protein>
    <recommendedName>
        <fullName evidence="4">PEP-CTERM sorting domain-containing protein</fullName>
    </recommendedName>
</protein>
<keyword evidence="3" id="KW-1185">Reference proteome</keyword>
<dbReference type="Proteomes" id="UP001236585">
    <property type="component" value="Chromosome"/>
</dbReference>
<feature type="chain" id="PRO_5045466340" description="PEP-CTERM sorting domain-containing protein" evidence="1">
    <location>
        <begin position="29"/>
        <end position="158"/>
    </location>
</feature>
<evidence type="ECO:0000313" key="3">
    <source>
        <dbReference type="Proteomes" id="UP001236585"/>
    </source>
</evidence>
<evidence type="ECO:0008006" key="4">
    <source>
        <dbReference type="Google" id="ProtNLM"/>
    </source>
</evidence>